<reference evidence="1 2" key="1">
    <citation type="journal article" date="2015" name="Genome Announc.">
        <title>Expanding the biotechnology potential of lactobacilli through comparative genomics of 213 strains and associated genera.</title>
        <authorList>
            <person name="Sun Z."/>
            <person name="Harris H.M."/>
            <person name="McCann A."/>
            <person name="Guo C."/>
            <person name="Argimon S."/>
            <person name="Zhang W."/>
            <person name="Yang X."/>
            <person name="Jeffery I.B."/>
            <person name="Cooney J.C."/>
            <person name="Kagawa T.F."/>
            <person name="Liu W."/>
            <person name="Song Y."/>
            <person name="Salvetti E."/>
            <person name="Wrobel A."/>
            <person name="Rasinkangas P."/>
            <person name="Parkhill J."/>
            <person name="Rea M.C."/>
            <person name="O'Sullivan O."/>
            <person name="Ritari J."/>
            <person name="Douillard F.P."/>
            <person name="Paul Ross R."/>
            <person name="Yang R."/>
            <person name="Briner A.E."/>
            <person name="Felis G.E."/>
            <person name="de Vos W.M."/>
            <person name="Barrangou R."/>
            <person name="Klaenhammer T.R."/>
            <person name="Caufield P.W."/>
            <person name="Cui Y."/>
            <person name="Zhang H."/>
            <person name="O'Toole P.W."/>
        </authorList>
    </citation>
    <scope>NUCLEOTIDE SEQUENCE [LARGE SCALE GENOMIC DNA]</scope>
    <source>
        <strain evidence="1 2">DSM 21116</strain>
    </source>
</reference>
<comment type="caution">
    <text evidence="1">The sequence shown here is derived from an EMBL/GenBank/DDBJ whole genome shotgun (WGS) entry which is preliminary data.</text>
</comment>
<dbReference type="EMBL" id="AYZE01000014">
    <property type="protein sequence ID" value="KRM90771.1"/>
    <property type="molecule type" value="Genomic_DNA"/>
</dbReference>
<evidence type="ECO:0000313" key="1">
    <source>
        <dbReference type="EMBL" id="KRM90771.1"/>
    </source>
</evidence>
<dbReference type="SUPFAM" id="SSF48452">
    <property type="entry name" value="TPR-like"/>
    <property type="match status" value="1"/>
</dbReference>
<dbReference type="Proteomes" id="UP000051131">
    <property type="component" value="Unassembled WGS sequence"/>
</dbReference>
<protein>
    <recommendedName>
        <fullName evidence="3">TPR repeat-containing protein</fullName>
    </recommendedName>
</protein>
<keyword evidence="2" id="KW-1185">Reference proteome</keyword>
<name>A0A0R2CT14_9LACO</name>
<evidence type="ECO:0000313" key="2">
    <source>
        <dbReference type="Proteomes" id="UP000051131"/>
    </source>
</evidence>
<sequence>MNEQDYQIFFSEGMNCLEKKNYRKAQDLFSECYLEKKNFRTNYFLFEACYRQKDFKEACRLAQEYLVEYIKDNEKLKSLLVATVKSKNGIGAHKLYLNIKNYMTVNEKKFFLDIIVNEENKISKLDSENLAKKLKYCGLQETYLQKKILQESYGLPLKIFKRVARKILSDENVHQFIRISILDDLRELEDEQEINYLSIDNQITKLIPAKLHEFEQTSVYAALKHEILSRQNDDGNLLIWNEVKLKLRLLYPFEELIISDVRNWRKIFLLDNFEDTLPKDQVLAKSLEDIMVSWNIKKNMP</sequence>
<organism evidence="1 2">
    <name type="scientific">Liquorilactobacillus cacaonum DSM 21116</name>
    <dbReference type="NCBI Taxonomy" id="1423729"/>
    <lineage>
        <taxon>Bacteria</taxon>
        <taxon>Bacillati</taxon>
        <taxon>Bacillota</taxon>
        <taxon>Bacilli</taxon>
        <taxon>Lactobacillales</taxon>
        <taxon>Lactobacillaceae</taxon>
        <taxon>Liquorilactobacillus</taxon>
    </lineage>
</organism>
<dbReference type="RefSeq" id="WP_057828995.1">
    <property type="nucleotide sequence ID" value="NZ_AYZE01000014.1"/>
</dbReference>
<dbReference type="PATRIC" id="fig|1423729.3.peg.771"/>
<gene>
    <name evidence="1" type="ORF">FC80_GL000763</name>
</gene>
<dbReference type="AlphaFoldDB" id="A0A0R2CT14"/>
<accession>A0A0R2CT14</accession>
<evidence type="ECO:0008006" key="3">
    <source>
        <dbReference type="Google" id="ProtNLM"/>
    </source>
</evidence>
<dbReference type="STRING" id="1423729.FC80_GL000763"/>
<proteinExistence type="predicted"/>
<dbReference type="InterPro" id="IPR011990">
    <property type="entry name" value="TPR-like_helical_dom_sf"/>
</dbReference>
<dbReference type="OrthoDB" id="2282388at2"/>